<evidence type="ECO:0000256" key="1">
    <source>
        <dbReference type="ARBA" id="ARBA00005437"/>
    </source>
</evidence>
<dbReference type="InterPro" id="IPR025659">
    <property type="entry name" value="Tubby-like_C"/>
</dbReference>
<accession>A0A0J0XII4</accession>
<dbReference type="GeneID" id="28987438"/>
<dbReference type="AlphaFoldDB" id="A0A0J0XII4"/>
<dbReference type="EMBL" id="KQ087227">
    <property type="protein sequence ID" value="KLT40867.1"/>
    <property type="molecule type" value="Genomic_DNA"/>
</dbReference>
<reference evidence="3 4" key="1">
    <citation type="submission" date="2015-03" db="EMBL/GenBank/DDBJ databases">
        <title>Genomics and transcriptomics of the oil-accumulating basidiomycete yeast T. oleaginosus allow insights into substrate utilization and the diverse evolutionary trajectories of mating systems in fungi.</title>
        <authorList>
            <consortium name="DOE Joint Genome Institute"/>
            <person name="Kourist R."/>
            <person name="Kracht O."/>
            <person name="Bracharz F."/>
            <person name="Lipzen A."/>
            <person name="Nolan M."/>
            <person name="Ohm R."/>
            <person name="Grigoriev I."/>
            <person name="Sun S."/>
            <person name="Heitman J."/>
            <person name="Bruck T."/>
            <person name="Nowrousian M."/>
        </authorList>
    </citation>
    <scope>NUCLEOTIDE SEQUENCE [LARGE SCALE GENOMIC DNA]</scope>
    <source>
        <strain evidence="3 4">IBC0246</strain>
    </source>
</reference>
<evidence type="ECO:0000256" key="2">
    <source>
        <dbReference type="SAM" id="MobiDB-lite"/>
    </source>
</evidence>
<dbReference type="Pfam" id="PF04525">
    <property type="entry name" value="LOR"/>
    <property type="match status" value="1"/>
</dbReference>
<evidence type="ECO:0008006" key="5">
    <source>
        <dbReference type="Google" id="ProtNLM"/>
    </source>
</evidence>
<name>A0A0J0XII4_9TREE</name>
<feature type="compositionally biased region" description="Polar residues" evidence="2">
    <location>
        <begin position="217"/>
        <end position="237"/>
    </location>
</feature>
<dbReference type="SUPFAM" id="SSF54518">
    <property type="entry name" value="Tubby C-terminal domain-like"/>
    <property type="match status" value="1"/>
</dbReference>
<comment type="similarity">
    <text evidence="1">Belongs to the LOR family.</text>
</comment>
<dbReference type="Gene3D" id="2.40.160.200">
    <property type="entry name" value="LURP1-related"/>
    <property type="match status" value="1"/>
</dbReference>
<dbReference type="InterPro" id="IPR038595">
    <property type="entry name" value="LOR_sf"/>
</dbReference>
<dbReference type="RefSeq" id="XP_018277358.1">
    <property type="nucleotide sequence ID" value="XM_018426835.1"/>
</dbReference>
<dbReference type="Proteomes" id="UP000053611">
    <property type="component" value="Unassembled WGS sequence"/>
</dbReference>
<dbReference type="InterPro" id="IPR007612">
    <property type="entry name" value="LOR"/>
</dbReference>
<keyword evidence="4" id="KW-1185">Reference proteome</keyword>
<proteinExistence type="inferred from homology"/>
<evidence type="ECO:0000313" key="4">
    <source>
        <dbReference type="Proteomes" id="UP000053611"/>
    </source>
</evidence>
<sequence>MDAIGPLETPLRLVKGDQISDAPVTLRIPSRNIGIRGHDYDIINEDTGKVMYKVKGSPISFHSTQVFCTADGKDRLFEIKYYNGAKPHFEGARSDLFDISSDWSTSLLAIFAAYEKERDGVVTRQTQIYLPSRDTVRPGAVVGPRLILRGDLDTEAQVVLRSTGQVLAVIRADDRGRAKDTDTPSFLVTVAPGMDIAAMAGIAASYNQLHNRATAGSAAQSRANSRAPSRSQSRNPLSRTNSRSASRRGSRAPSPVYGGHEHAT</sequence>
<organism evidence="3 4">
    <name type="scientific">Cutaneotrichosporon oleaginosum</name>
    <dbReference type="NCBI Taxonomy" id="879819"/>
    <lineage>
        <taxon>Eukaryota</taxon>
        <taxon>Fungi</taxon>
        <taxon>Dikarya</taxon>
        <taxon>Basidiomycota</taxon>
        <taxon>Agaricomycotina</taxon>
        <taxon>Tremellomycetes</taxon>
        <taxon>Trichosporonales</taxon>
        <taxon>Trichosporonaceae</taxon>
        <taxon>Cutaneotrichosporon</taxon>
    </lineage>
</organism>
<feature type="region of interest" description="Disordered" evidence="2">
    <location>
        <begin position="214"/>
        <end position="264"/>
    </location>
</feature>
<protein>
    <recommendedName>
        <fullName evidence="5">Tubby C-terminal domain-containing protein</fullName>
    </recommendedName>
</protein>
<evidence type="ECO:0000313" key="3">
    <source>
        <dbReference type="EMBL" id="KLT40867.1"/>
    </source>
</evidence>
<gene>
    <name evidence="3" type="ORF">CC85DRAFT_329532</name>
</gene>